<protein>
    <submittedName>
        <fullName evidence="3">Uncharacterized protein</fullName>
    </submittedName>
</protein>
<evidence type="ECO:0000313" key="2">
    <source>
        <dbReference type="Proteomes" id="UP000887566"/>
    </source>
</evidence>
<evidence type="ECO:0000256" key="1">
    <source>
        <dbReference type="SAM" id="MobiDB-lite"/>
    </source>
</evidence>
<name>A0A914VRM7_9BILA</name>
<keyword evidence="2" id="KW-1185">Reference proteome</keyword>
<evidence type="ECO:0000313" key="3">
    <source>
        <dbReference type="WBParaSite" id="PSAMB.scaffold230size63538.g3743.t1"/>
    </source>
</evidence>
<dbReference type="WBParaSite" id="PSAMB.scaffold230size63538.g3743.t1">
    <property type="protein sequence ID" value="PSAMB.scaffold230size63538.g3743.t1"/>
    <property type="gene ID" value="PSAMB.scaffold230size63538.g3743"/>
</dbReference>
<organism evidence="2 3">
    <name type="scientific">Plectus sambesii</name>
    <dbReference type="NCBI Taxonomy" id="2011161"/>
    <lineage>
        <taxon>Eukaryota</taxon>
        <taxon>Metazoa</taxon>
        <taxon>Ecdysozoa</taxon>
        <taxon>Nematoda</taxon>
        <taxon>Chromadorea</taxon>
        <taxon>Plectida</taxon>
        <taxon>Plectina</taxon>
        <taxon>Plectoidea</taxon>
        <taxon>Plectidae</taxon>
        <taxon>Plectus</taxon>
    </lineage>
</organism>
<reference evidence="3" key="1">
    <citation type="submission" date="2022-11" db="UniProtKB">
        <authorList>
            <consortium name="WormBaseParasite"/>
        </authorList>
    </citation>
    <scope>IDENTIFICATION</scope>
</reference>
<dbReference type="AlphaFoldDB" id="A0A914VRM7"/>
<feature type="region of interest" description="Disordered" evidence="1">
    <location>
        <begin position="1"/>
        <end position="21"/>
    </location>
</feature>
<sequence>MDAKGADGHQSHRCNQLERGRWGTTGGAGRLLRSALRPLSLAVSPLSARARSLGRRAVRTASAVGRPRSRSAARRSIIADWPAWLACVRRLYKVTTTTAARPERGLVHRRPSRRSLSAFGAHAAPLSHWSALDAADERTRSRAGC</sequence>
<proteinExistence type="predicted"/>
<dbReference type="Proteomes" id="UP000887566">
    <property type="component" value="Unplaced"/>
</dbReference>
<accession>A0A914VRM7</accession>